<gene>
    <name evidence="1" type="ORF">NSP04_11640</name>
</gene>
<keyword evidence="2" id="KW-1185">Reference proteome</keyword>
<evidence type="ECO:0000313" key="2">
    <source>
        <dbReference type="Proteomes" id="UP001165267"/>
    </source>
</evidence>
<accession>A0ABT1XLA4</accession>
<reference evidence="1" key="1">
    <citation type="submission" date="2022-07" db="EMBL/GenBank/DDBJ databases">
        <authorList>
            <person name="Xamxidin M."/>
        </authorList>
    </citation>
    <scope>NUCLEOTIDE SEQUENCE</scope>
    <source>
        <strain evidence="1">YS8-69</strain>
    </source>
</reference>
<dbReference type="RefSeq" id="WP_257512524.1">
    <property type="nucleotide sequence ID" value="NZ_JANKHG010000018.1"/>
</dbReference>
<dbReference type="Proteomes" id="UP001165267">
    <property type="component" value="Unassembled WGS sequence"/>
</dbReference>
<proteinExistence type="predicted"/>
<organism evidence="1 2">
    <name type="scientific">Limnobacter parvus</name>
    <dbReference type="NCBI Taxonomy" id="2939690"/>
    <lineage>
        <taxon>Bacteria</taxon>
        <taxon>Pseudomonadati</taxon>
        <taxon>Pseudomonadota</taxon>
        <taxon>Betaproteobacteria</taxon>
        <taxon>Burkholderiales</taxon>
        <taxon>Burkholderiaceae</taxon>
        <taxon>Limnobacter</taxon>
    </lineage>
</organism>
<sequence>MAKALLKADLHRLPTNELLQLFTTLQAPEIQEMQGDYRASLLTQPNLLAKAFGWVAVANPIRSWQSKAFRSVDGETGRGYNTFLQGGQLVQHYPMLTLLAPSRFDGRPAYQLVYRHFESLCGDVNMVDEVRRVGPGLYLGIGTWGFSKGQRHIPLPFVLEGPVAPYQGDIGQVRKNFVIGSRELPAFSGA</sequence>
<comment type="caution">
    <text evidence="1">The sequence shown here is derived from an EMBL/GenBank/DDBJ whole genome shotgun (WGS) entry which is preliminary data.</text>
</comment>
<evidence type="ECO:0000313" key="1">
    <source>
        <dbReference type="EMBL" id="MCR2747303.1"/>
    </source>
</evidence>
<protein>
    <submittedName>
        <fullName evidence="1">Uncharacterized protein</fullName>
    </submittedName>
</protein>
<name>A0ABT1XLA4_9BURK</name>
<dbReference type="EMBL" id="JANKHG010000018">
    <property type="protein sequence ID" value="MCR2747303.1"/>
    <property type="molecule type" value="Genomic_DNA"/>
</dbReference>